<feature type="transmembrane region" description="Helical" evidence="1">
    <location>
        <begin position="282"/>
        <end position="302"/>
    </location>
</feature>
<comment type="caution">
    <text evidence="2">The sequence shown here is derived from an EMBL/GenBank/DDBJ whole genome shotgun (WGS) entry which is preliminary data.</text>
</comment>
<dbReference type="Gene3D" id="1.20.1250.20">
    <property type="entry name" value="MFS general substrate transporter like domains"/>
    <property type="match status" value="1"/>
</dbReference>
<keyword evidence="1" id="KW-0812">Transmembrane</keyword>
<sequence>MTTLSFDRATELVFGEGADRVCKDIPEAACHEQPRNLGVHLASLSATKTGDGLLDPKLVLAWLLGALSAPAAAIGAIVPVREAMALLPQLFIAGSIRELPRRKWVWAGASLAQGLVVLAIALVAFTLDGAAAGWSIVGLVVLFGVARSAASVSYKDVLGKTVSKSRRGTVTGTATSLSAAAVLAFGVLLWAEIIPLTTTAIATVLVVAGACWIFAGLLFSFVREDEGATEGGRNGIGVALGNLTLLWEDAQLGRFVATRSLLTVTAVAPPYVLALAREGDSSGLGVLGPFVIASSIATIVGGRLWGRLSDRSSRLVLVGAAAASTLLFVTATTGSAAGWLESAWLASGLLFLVVLAYQGVRLGRSTHLVDMASEDERAIYTAVSNTVVGIVILATSAFGVLSSTIGLSWLFVVFAVMSAAAAAVAWTLDEVQ</sequence>
<dbReference type="RefSeq" id="WP_133867601.1">
    <property type="nucleotide sequence ID" value="NZ_SOAU01000001.1"/>
</dbReference>
<feature type="transmembrane region" description="Helical" evidence="1">
    <location>
        <begin position="131"/>
        <end position="150"/>
    </location>
</feature>
<reference evidence="2 3" key="1">
    <citation type="submission" date="2019-03" db="EMBL/GenBank/DDBJ databases">
        <title>Sequencing the genomes of 1000 actinobacteria strains.</title>
        <authorList>
            <person name="Klenk H.-P."/>
        </authorList>
    </citation>
    <scope>NUCLEOTIDE SEQUENCE [LARGE SCALE GENOMIC DNA]</scope>
    <source>
        <strain evidence="2 3">DSM 18936</strain>
    </source>
</reference>
<protein>
    <recommendedName>
        <fullName evidence="4">MFS transporter</fullName>
    </recommendedName>
</protein>
<dbReference type="Pfam" id="PF07690">
    <property type="entry name" value="MFS_1"/>
    <property type="match status" value="1"/>
</dbReference>
<evidence type="ECO:0008006" key="4">
    <source>
        <dbReference type="Google" id="ProtNLM"/>
    </source>
</evidence>
<feature type="transmembrane region" description="Helical" evidence="1">
    <location>
        <begin position="378"/>
        <end position="401"/>
    </location>
</feature>
<feature type="transmembrane region" description="Helical" evidence="1">
    <location>
        <begin position="59"/>
        <end position="80"/>
    </location>
</feature>
<keyword evidence="3" id="KW-1185">Reference proteome</keyword>
<organism evidence="2 3">
    <name type="scientific">Ilumatobacter fluminis</name>
    <dbReference type="NCBI Taxonomy" id="467091"/>
    <lineage>
        <taxon>Bacteria</taxon>
        <taxon>Bacillati</taxon>
        <taxon>Actinomycetota</taxon>
        <taxon>Acidimicrobiia</taxon>
        <taxon>Acidimicrobiales</taxon>
        <taxon>Ilumatobacteraceae</taxon>
        <taxon>Ilumatobacter</taxon>
    </lineage>
</organism>
<feature type="transmembrane region" description="Helical" evidence="1">
    <location>
        <begin position="170"/>
        <end position="191"/>
    </location>
</feature>
<gene>
    <name evidence="2" type="ORF">BDK89_0678</name>
</gene>
<keyword evidence="1" id="KW-0472">Membrane</keyword>
<evidence type="ECO:0000313" key="2">
    <source>
        <dbReference type="EMBL" id="TDT15117.1"/>
    </source>
</evidence>
<dbReference type="EMBL" id="SOAU01000001">
    <property type="protein sequence ID" value="TDT15117.1"/>
    <property type="molecule type" value="Genomic_DNA"/>
</dbReference>
<dbReference type="InterPro" id="IPR052528">
    <property type="entry name" value="Sugar_transport-like"/>
</dbReference>
<dbReference type="Proteomes" id="UP000294558">
    <property type="component" value="Unassembled WGS sequence"/>
</dbReference>
<feature type="transmembrane region" description="Helical" evidence="1">
    <location>
        <begin position="407"/>
        <end position="428"/>
    </location>
</feature>
<proteinExistence type="predicted"/>
<dbReference type="PANTHER" id="PTHR23526:SF2">
    <property type="entry name" value="MAJOR FACILITATOR SUPERFAMILY (MFS) PROFILE DOMAIN-CONTAINING PROTEIN"/>
    <property type="match status" value="1"/>
</dbReference>
<evidence type="ECO:0000256" key="1">
    <source>
        <dbReference type="SAM" id="Phobius"/>
    </source>
</evidence>
<feature type="transmembrane region" description="Helical" evidence="1">
    <location>
        <begin position="314"/>
        <end position="331"/>
    </location>
</feature>
<keyword evidence="1" id="KW-1133">Transmembrane helix</keyword>
<feature type="transmembrane region" description="Helical" evidence="1">
    <location>
        <begin position="337"/>
        <end position="357"/>
    </location>
</feature>
<dbReference type="PANTHER" id="PTHR23526">
    <property type="entry name" value="INTEGRAL MEMBRANE TRANSPORT PROTEIN-RELATED"/>
    <property type="match status" value="1"/>
</dbReference>
<dbReference type="InterPro" id="IPR036259">
    <property type="entry name" value="MFS_trans_sf"/>
</dbReference>
<accession>A0A4R7HVT1</accession>
<feature type="transmembrane region" description="Helical" evidence="1">
    <location>
        <begin position="197"/>
        <end position="219"/>
    </location>
</feature>
<feature type="transmembrane region" description="Helical" evidence="1">
    <location>
        <begin position="104"/>
        <end position="125"/>
    </location>
</feature>
<dbReference type="InterPro" id="IPR011701">
    <property type="entry name" value="MFS"/>
</dbReference>
<dbReference type="SUPFAM" id="SSF103473">
    <property type="entry name" value="MFS general substrate transporter"/>
    <property type="match status" value="1"/>
</dbReference>
<dbReference type="OrthoDB" id="1117124at2"/>
<name>A0A4R7HVT1_9ACTN</name>
<dbReference type="GO" id="GO:0022857">
    <property type="term" value="F:transmembrane transporter activity"/>
    <property type="evidence" value="ECO:0007669"/>
    <property type="project" value="InterPro"/>
</dbReference>
<evidence type="ECO:0000313" key="3">
    <source>
        <dbReference type="Proteomes" id="UP000294558"/>
    </source>
</evidence>
<dbReference type="AlphaFoldDB" id="A0A4R7HVT1"/>